<sequence length="161" mass="17844">MKTTAALILCSVASVAAFAPAQVARSETSLDAKRSIFQIVSDMDLFAPVSDQNNYGARNKKNLKQGSIGSNSYVPSGLTADQYNKIRSSDEAKKNANYAKNVAKAFKFQDYTAFYTKRGTDLNQGWKKSVTLGHDMAKTKYDWSGKRDETKFFESAVNKKK</sequence>
<accession>A0A7S2P108</accession>
<evidence type="ECO:0008006" key="3">
    <source>
        <dbReference type="Google" id="ProtNLM"/>
    </source>
</evidence>
<reference evidence="2" key="1">
    <citation type="submission" date="2021-01" db="EMBL/GenBank/DDBJ databases">
        <authorList>
            <person name="Corre E."/>
            <person name="Pelletier E."/>
            <person name="Niang G."/>
            <person name="Scheremetjew M."/>
            <person name="Finn R."/>
            <person name="Kale V."/>
            <person name="Holt S."/>
            <person name="Cochrane G."/>
            <person name="Meng A."/>
            <person name="Brown T."/>
            <person name="Cohen L."/>
        </authorList>
    </citation>
    <scope>NUCLEOTIDE SEQUENCE</scope>
    <source>
        <strain evidence="2">B650</strain>
    </source>
</reference>
<evidence type="ECO:0000313" key="2">
    <source>
        <dbReference type="EMBL" id="CAD9571536.1"/>
    </source>
</evidence>
<feature type="chain" id="PRO_5030709514" description="RxLR effector protein" evidence="1">
    <location>
        <begin position="18"/>
        <end position="161"/>
    </location>
</feature>
<dbReference type="EMBL" id="HBGY01011914">
    <property type="protein sequence ID" value="CAD9571536.1"/>
    <property type="molecule type" value="Transcribed_RNA"/>
</dbReference>
<dbReference type="AlphaFoldDB" id="A0A7S2P108"/>
<feature type="signal peptide" evidence="1">
    <location>
        <begin position="1"/>
        <end position="17"/>
    </location>
</feature>
<name>A0A7S2P108_9STRA</name>
<proteinExistence type="predicted"/>
<gene>
    <name evidence="2" type="ORF">LDAN0321_LOCUS7554</name>
</gene>
<keyword evidence="1" id="KW-0732">Signal</keyword>
<evidence type="ECO:0000256" key="1">
    <source>
        <dbReference type="SAM" id="SignalP"/>
    </source>
</evidence>
<organism evidence="2">
    <name type="scientific">Leptocylindrus danicus</name>
    <dbReference type="NCBI Taxonomy" id="163516"/>
    <lineage>
        <taxon>Eukaryota</taxon>
        <taxon>Sar</taxon>
        <taxon>Stramenopiles</taxon>
        <taxon>Ochrophyta</taxon>
        <taxon>Bacillariophyta</taxon>
        <taxon>Coscinodiscophyceae</taxon>
        <taxon>Chaetocerotophycidae</taxon>
        <taxon>Leptocylindrales</taxon>
        <taxon>Leptocylindraceae</taxon>
        <taxon>Leptocylindrus</taxon>
    </lineage>
</organism>
<protein>
    <recommendedName>
        <fullName evidence="3">RxLR effector protein</fullName>
    </recommendedName>
</protein>